<reference evidence="2 3" key="1">
    <citation type="journal article" date="2011" name="Cell">
        <title>The monarch butterfly genome yields insights into long-distance migration.</title>
        <authorList>
            <person name="Zhan S."/>
            <person name="Merlin C."/>
            <person name="Boore J.L."/>
            <person name="Reppert S.M."/>
        </authorList>
    </citation>
    <scope>NUCLEOTIDE SEQUENCE [LARGE SCALE GENOMIC DNA]</scope>
    <source>
        <strain evidence="2">F-2</strain>
    </source>
</reference>
<evidence type="ECO:0000313" key="2">
    <source>
        <dbReference type="EMBL" id="OWR50059.1"/>
    </source>
</evidence>
<dbReference type="InParanoid" id="A0A212F8M3"/>
<name>A0A212F8M3_DANPL</name>
<sequence length="348" mass="38586">MILIQIECFKVRQGKDIFQASGIYVVLDSANFSCSCPSFISQQNSGFWQVSGMTGGKEYSKECGSALLGSLPKPHRERLTKELQDIVRCIKEHNESDVEKKQETLANKSASMIELKTPEKRQQLKPETPTRYRSLDALTAKDDQLPAPGPLTKDDDKKVYIPIPMLSQSLIDNLIATEKLAEDLRKKISNIIHDFVEDAKHDNSMSSLALDVSKISTLKGPESSKQFASSPNLSGLGVHDDYMKRFRRVESASTSNLTAKPAVKEGKLSKLKRISPNLFKFKNSPSAVNRRDKSDDVKSNKTNSLTKSKIATPVRVAASTENSPNVSGSRRKFGQVKSTIPRLASKKE</sequence>
<proteinExistence type="predicted"/>
<accession>A0A212F8M3</accession>
<organism evidence="2 3">
    <name type="scientific">Danaus plexippus plexippus</name>
    <dbReference type="NCBI Taxonomy" id="278856"/>
    <lineage>
        <taxon>Eukaryota</taxon>
        <taxon>Metazoa</taxon>
        <taxon>Ecdysozoa</taxon>
        <taxon>Arthropoda</taxon>
        <taxon>Hexapoda</taxon>
        <taxon>Insecta</taxon>
        <taxon>Pterygota</taxon>
        <taxon>Neoptera</taxon>
        <taxon>Endopterygota</taxon>
        <taxon>Lepidoptera</taxon>
        <taxon>Glossata</taxon>
        <taxon>Ditrysia</taxon>
        <taxon>Papilionoidea</taxon>
        <taxon>Nymphalidae</taxon>
        <taxon>Danainae</taxon>
        <taxon>Danaini</taxon>
        <taxon>Danaina</taxon>
        <taxon>Danaus</taxon>
        <taxon>Danaus</taxon>
    </lineage>
</organism>
<keyword evidence="3" id="KW-1185">Reference proteome</keyword>
<dbReference type="KEGG" id="dpl:KGM_209520"/>
<evidence type="ECO:0000313" key="3">
    <source>
        <dbReference type="Proteomes" id="UP000007151"/>
    </source>
</evidence>
<gene>
    <name evidence="2" type="ORF">KGM_209520</name>
</gene>
<dbReference type="EMBL" id="AGBW02009710">
    <property type="protein sequence ID" value="OWR50059.1"/>
    <property type="molecule type" value="Genomic_DNA"/>
</dbReference>
<dbReference type="eggNOG" id="ENOG502TBK1">
    <property type="taxonomic scope" value="Eukaryota"/>
</dbReference>
<dbReference type="AlphaFoldDB" id="A0A212F8M3"/>
<feature type="compositionally biased region" description="Basic and acidic residues" evidence="1">
    <location>
        <begin position="289"/>
        <end position="299"/>
    </location>
</feature>
<feature type="compositionally biased region" description="Polar residues" evidence="1">
    <location>
        <begin position="319"/>
        <end position="328"/>
    </location>
</feature>
<protein>
    <submittedName>
        <fullName evidence="2">Uncharacterized protein</fullName>
    </submittedName>
</protein>
<evidence type="ECO:0000256" key="1">
    <source>
        <dbReference type="SAM" id="MobiDB-lite"/>
    </source>
</evidence>
<dbReference type="Proteomes" id="UP000007151">
    <property type="component" value="Unassembled WGS sequence"/>
</dbReference>
<comment type="caution">
    <text evidence="2">The sequence shown here is derived from an EMBL/GenBank/DDBJ whole genome shotgun (WGS) entry which is preliminary data.</text>
</comment>
<feature type="compositionally biased region" description="Low complexity" evidence="1">
    <location>
        <begin position="300"/>
        <end position="309"/>
    </location>
</feature>
<feature type="region of interest" description="Disordered" evidence="1">
    <location>
        <begin position="282"/>
        <end position="348"/>
    </location>
</feature>